<evidence type="ECO:0000313" key="1">
    <source>
        <dbReference type="EMBL" id="KFN09017.1"/>
    </source>
</evidence>
<reference evidence="1 2" key="1">
    <citation type="submission" date="2014-04" db="EMBL/GenBank/DDBJ databases">
        <authorList>
            <person name="Bishop-Lilly K.A."/>
            <person name="Broomall S.M."/>
            <person name="Chain P.S."/>
            <person name="Chertkov O."/>
            <person name="Coyne S.R."/>
            <person name="Daligault H.E."/>
            <person name="Davenport K.W."/>
            <person name="Erkkila T."/>
            <person name="Frey K.G."/>
            <person name="Gibbons H.S."/>
            <person name="Gu W."/>
            <person name="Jaissle J."/>
            <person name="Johnson S.L."/>
            <person name="Koroleva G.I."/>
            <person name="Ladner J.T."/>
            <person name="Lo C.-C."/>
            <person name="Minogue T.D."/>
            <person name="Munk C."/>
            <person name="Palacios G.F."/>
            <person name="Redden C.L."/>
            <person name="Rosenzweig C.N."/>
            <person name="Scholz M.B."/>
            <person name="Teshima H."/>
            <person name="Xu Y."/>
        </authorList>
    </citation>
    <scope>NUCLEOTIDE SEQUENCE [LARGE SCALE GENOMIC DNA]</scope>
    <source>
        <strain evidence="1 2">8244</strain>
    </source>
</reference>
<gene>
    <name evidence="1" type="ORF">DJ90_2718</name>
</gene>
<accession>A0A090ZEE6</accession>
<dbReference type="GeneID" id="77006904"/>
<protein>
    <submittedName>
        <fullName evidence="1">Uncharacterized protein</fullName>
    </submittedName>
</protein>
<comment type="caution">
    <text evidence="1">The sequence shown here is derived from an EMBL/GenBank/DDBJ whole genome shotgun (WGS) entry which is preliminary data.</text>
</comment>
<dbReference type="STRING" id="44252.DJ90_2718"/>
<evidence type="ECO:0000313" key="2">
    <source>
        <dbReference type="Proteomes" id="UP000029278"/>
    </source>
</evidence>
<organism evidence="1 2">
    <name type="scientific">Paenibacillus macerans</name>
    <name type="common">Bacillus macerans</name>
    <dbReference type="NCBI Taxonomy" id="44252"/>
    <lineage>
        <taxon>Bacteria</taxon>
        <taxon>Bacillati</taxon>
        <taxon>Bacillota</taxon>
        <taxon>Bacilli</taxon>
        <taxon>Bacillales</taxon>
        <taxon>Paenibacillaceae</taxon>
        <taxon>Paenibacillus</taxon>
    </lineage>
</organism>
<dbReference type="PATRIC" id="fig|44252.3.peg.2644"/>
<dbReference type="OrthoDB" id="2651410at2"/>
<keyword evidence="2" id="KW-1185">Reference proteome</keyword>
<dbReference type="EMBL" id="JMQA01000024">
    <property type="protein sequence ID" value="KFN09017.1"/>
    <property type="molecule type" value="Genomic_DNA"/>
</dbReference>
<dbReference type="RefSeq" id="WP_036622570.1">
    <property type="nucleotide sequence ID" value="NZ_JAKOBR010000091.1"/>
</dbReference>
<proteinExistence type="predicted"/>
<dbReference type="AlphaFoldDB" id="A0A090ZEE6"/>
<dbReference type="Proteomes" id="UP000029278">
    <property type="component" value="Unassembled WGS sequence"/>
</dbReference>
<name>A0A090ZEE6_PAEMA</name>
<dbReference type="HOGENOM" id="CLU_2937248_0_0_9"/>
<sequence>MSFDEFYRRERELKHYHKTKGKLYEAWYIDDKIIRERCGKGKRAQNAWVKTLRSFFQMVK</sequence>